<evidence type="ECO:0000313" key="2">
    <source>
        <dbReference type="Proteomes" id="UP000656077"/>
    </source>
</evidence>
<proteinExistence type="predicted"/>
<name>A0A964W3B1_9CLOT</name>
<dbReference type="InterPro" id="IPR013324">
    <property type="entry name" value="RNA_pol_sigma_r3/r4-like"/>
</dbReference>
<gene>
    <name evidence="1" type="ORF">GKZ28_14625</name>
</gene>
<protein>
    <submittedName>
        <fullName evidence="1">Uncharacterized protein</fullName>
    </submittedName>
</protein>
<dbReference type="EMBL" id="WSRQ01000023">
    <property type="protein sequence ID" value="MVX64927.1"/>
    <property type="molecule type" value="Genomic_DNA"/>
</dbReference>
<organism evidence="1 2">
    <name type="scientific">Clostridium chromiireducens</name>
    <dbReference type="NCBI Taxonomy" id="225345"/>
    <lineage>
        <taxon>Bacteria</taxon>
        <taxon>Bacillati</taxon>
        <taxon>Bacillota</taxon>
        <taxon>Clostridia</taxon>
        <taxon>Eubacteriales</taxon>
        <taxon>Clostridiaceae</taxon>
        <taxon>Clostridium</taxon>
    </lineage>
</organism>
<evidence type="ECO:0000313" key="1">
    <source>
        <dbReference type="EMBL" id="MVX64927.1"/>
    </source>
</evidence>
<comment type="caution">
    <text evidence="1">The sequence shown here is derived from an EMBL/GenBank/DDBJ whole genome shotgun (WGS) entry which is preliminary data.</text>
</comment>
<accession>A0A964W3B1</accession>
<dbReference type="AlphaFoldDB" id="A0A964W3B1"/>
<dbReference type="SUPFAM" id="SSF88659">
    <property type="entry name" value="Sigma3 and sigma4 domains of RNA polymerase sigma factors"/>
    <property type="match status" value="1"/>
</dbReference>
<dbReference type="Proteomes" id="UP000656077">
    <property type="component" value="Unassembled WGS sequence"/>
</dbReference>
<reference evidence="1" key="1">
    <citation type="submission" date="2019-12" db="EMBL/GenBank/DDBJ databases">
        <title>Microbes associate with the intestines of laboratory mice.</title>
        <authorList>
            <person name="Navarre W."/>
            <person name="Wong E."/>
        </authorList>
    </citation>
    <scope>NUCLEOTIDE SEQUENCE</scope>
    <source>
        <strain evidence="1">NM79_F5</strain>
    </source>
</reference>
<sequence length="147" mass="17294">MTKEKLIETTKNLLENISVLKNQLDCEVAKIEDSQKTKIERILKVIKYLSLDDQRLIQYKYFENRKQIEIAVALNIDIRTIGRRADRIALYIGRMIYGFEDEFMDMLDQVWPVLINGESEETEVELLNRAVAHTVNMIIKKYNKVIS</sequence>
<dbReference type="RefSeq" id="WP_160359751.1">
    <property type="nucleotide sequence ID" value="NZ_WSRQ01000023.1"/>
</dbReference>